<evidence type="ECO:0000313" key="9">
    <source>
        <dbReference type="Proteomes" id="UP000008672"/>
    </source>
</evidence>
<dbReference type="STRING" id="7897.ENSLACP00000018659"/>
<keyword evidence="3" id="KW-1133">Transmembrane helix</keyword>
<reference evidence="9" key="1">
    <citation type="submission" date="2011-08" db="EMBL/GenBank/DDBJ databases">
        <title>The draft genome of Latimeria chalumnae.</title>
        <authorList>
            <person name="Di Palma F."/>
            <person name="Alfoldi J."/>
            <person name="Johnson J."/>
            <person name="Berlin A."/>
            <person name="Gnerre S."/>
            <person name="Jaffe D."/>
            <person name="MacCallum I."/>
            <person name="Young S."/>
            <person name="Walker B.J."/>
            <person name="Lander E."/>
            <person name="Lindblad-Toh K."/>
        </authorList>
    </citation>
    <scope>NUCLEOTIDE SEQUENCE [LARGE SCALE GENOMIC DNA]</scope>
    <source>
        <strain evidence="9">Wild caught</strain>
    </source>
</reference>
<dbReference type="SUPFAM" id="SSF48726">
    <property type="entry name" value="Immunoglobulin"/>
    <property type="match status" value="8"/>
</dbReference>
<dbReference type="Pfam" id="PF07654">
    <property type="entry name" value="C1-set"/>
    <property type="match status" value="6"/>
</dbReference>
<feature type="domain" description="Ig-like" evidence="7">
    <location>
        <begin position="449"/>
        <end position="530"/>
    </location>
</feature>
<dbReference type="AlphaFoldDB" id="H3B9T8"/>
<evidence type="ECO:0000259" key="7">
    <source>
        <dbReference type="PROSITE" id="PS50835"/>
    </source>
</evidence>
<dbReference type="InterPro" id="IPR013106">
    <property type="entry name" value="Ig_V-set"/>
</dbReference>
<feature type="domain" description="Ig-like" evidence="7">
    <location>
        <begin position="847"/>
        <end position="917"/>
    </location>
</feature>
<name>H3B9T8_LATCH</name>
<feature type="domain" description="Ig-like" evidence="7">
    <location>
        <begin position="746"/>
        <end position="835"/>
    </location>
</feature>
<dbReference type="InterPro" id="IPR003006">
    <property type="entry name" value="Ig/MHC_CS"/>
</dbReference>
<dbReference type="InParanoid" id="H3B9T8"/>
<keyword evidence="4" id="KW-0472">Membrane</keyword>
<dbReference type="Gene3D" id="2.60.40.10">
    <property type="entry name" value="Immunoglobulins"/>
    <property type="match status" value="8"/>
</dbReference>
<dbReference type="InterPro" id="IPR013162">
    <property type="entry name" value="CD80_C2-set"/>
</dbReference>
<keyword evidence="6" id="KW-0393">Immunoglobulin domain</keyword>
<dbReference type="InterPro" id="IPR036179">
    <property type="entry name" value="Ig-like_dom_sf"/>
</dbReference>
<dbReference type="SMART" id="SM00407">
    <property type="entry name" value="IGc1"/>
    <property type="match status" value="3"/>
</dbReference>
<dbReference type="GeneTree" id="ENSGT00940000163348"/>
<reference evidence="8" key="3">
    <citation type="submission" date="2025-09" db="UniProtKB">
        <authorList>
            <consortium name="Ensembl"/>
        </authorList>
    </citation>
    <scope>IDENTIFICATION</scope>
</reference>
<dbReference type="EMBL" id="AFYH01032094">
    <property type="status" value="NOT_ANNOTATED_CDS"/>
    <property type="molecule type" value="Genomic_DNA"/>
</dbReference>
<dbReference type="InterPro" id="IPR007110">
    <property type="entry name" value="Ig-like_dom"/>
</dbReference>
<dbReference type="InterPro" id="IPR013783">
    <property type="entry name" value="Ig-like_fold"/>
</dbReference>
<accession>H3B9T8</accession>
<reference evidence="8" key="2">
    <citation type="submission" date="2025-08" db="UniProtKB">
        <authorList>
            <consortium name="Ensembl"/>
        </authorList>
    </citation>
    <scope>IDENTIFICATION</scope>
</reference>
<keyword evidence="5" id="KW-1015">Disulfide bond</keyword>
<evidence type="ECO:0000256" key="6">
    <source>
        <dbReference type="ARBA" id="ARBA00023319"/>
    </source>
</evidence>
<dbReference type="PROSITE" id="PS50835">
    <property type="entry name" value="IG_LIKE"/>
    <property type="match status" value="8"/>
</dbReference>
<protein>
    <recommendedName>
        <fullName evidence="7">Ig-like domain-containing protein</fullName>
    </recommendedName>
</protein>
<feature type="domain" description="Ig-like" evidence="7">
    <location>
        <begin position="537"/>
        <end position="634"/>
    </location>
</feature>
<keyword evidence="2" id="KW-0812">Transmembrane</keyword>
<evidence type="ECO:0000313" key="8">
    <source>
        <dbReference type="Ensembl" id="ENSLACP00000018659.1"/>
    </source>
</evidence>
<dbReference type="PROSITE" id="PS00290">
    <property type="entry name" value="IG_MHC"/>
    <property type="match status" value="2"/>
</dbReference>
<dbReference type="SMART" id="SM00409">
    <property type="entry name" value="IG"/>
    <property type="match status" value="6"/>
</dbReference>
<feature type="domain" description="Ig-like" evidence="7">
    <location>
        <begin position="641"/>
        <end position="741"/>
    </location>
</feature>
<evidence type="ECO:0000256" key="2">
    <source>
        <dbReference type="ARBA" id="ARBA00022692"/>
    </source>
</evidence>
<dbReference type="InterPro" id="IPR003599">
    <property type="entry name" value="Ig_sub"/>
</dbReference>
<organism evidence="8 9">
    <name type="scientific">Latimeria chalumnae</name>
    <name type="common">Coelacanth</name>
    <dbReference type="NCBI Taxonomy" id="7897"/>
    <lineage>
        <taxon>Eukaryota</taxon>
        <taxon>Metazoa</taxon>
        <taxon>Chordata</taxon>
        <taxon>Craniata</taxon>
        <taxon>Vertebrata</taxon>
        <taxon>Euteleostomi</taxon>
        <taxon>Coelacanthiformes</taxon>
        <taxon>Coelacanthidae</taxon>
        <taxon>Latimeria</taxon>
    </lineage>
</organism>
<evidence type="ECO:0000256" key="5">
    <source>
        <dbReference type="ARBA" id="ARBA00023157"/>
    </source>
</evidence>
<dbReference type="Proteomes" id="UP000008672">
    <property type="component" value="Unassembled WGS sequence"/>
</dbReference>
<dbReference type="eggNOG" id="KOG3866">
    <property type="taxonomic scope" value="Eukaryota"/>
</dbReference>
<feature type="domain" description="Ig-like" evidence="7">
    <location>
        <begin position="4"/>
        <end position="129"/>
    </location>
</feature>
<evidence type="ECO:0000256" key="4">
    <source>
        <dbReference type="ARBA" id="ARBA00023136"/>
    </source>
</evidence>
<comment type="subcellular location">
    <subcellularLocation>
        <location evidence="1">Membrane</location>
        <topology evidence="1">Single-pass membrane protein</topology>
    </subcellularLocation>
</comment>
<dbReference type="Ensembl" id="ENSLACT00000018792.1">
    <property type="protein sequence ID" value="ENSLACP00000018659.1"/>
    <property type="gene ID" value="ENSLACG00000016431.1"/>
</dbReference>
<dbReference type="HOGENOM" id="CLU_014551_0_0_1"/>
<dbReference type="InterPro" id="IPR003597">
    <property type="entry name" value="Ig_C1-set"/>
</dbReference>
<evidence type="ECO:0000256" key="1">
    <source>
        <dbReference type="ARBA" id="ARBA00004167"/>
    </source>
</evidence>
<dbReference type="Pfam" id="PF07686">
    <property type="entry name" value="V-set"/>
    <property type="match status" value="1"/>
</dbReference>
<dbReference type="InterPro" id="IPR050380">
    <property type="entry name" value="Immune_Resp_Modulators"/>
</dbReference>
<evidence type="ECO:0000256" key="3">
    <source>
        <dbReference type="ARBA" id="ARBA00022989"/>
    </source>
</evidence>
<feature type="domain" description="Ig-like" evidence="7">
    <location>
        <begin position="278"/>
        <end position="427"/>
    </location>
</feature>
<dbReference type="GO" id="GO:0016020">
    <property type="term" value="C:membrane"/>
    <property type="evidence" value="ECO:0007669"/>
    <property type="project" value="UniProtKB-SubCell"/>
</dbReference>
<dbReference type="EMBL" id="AFYH01032095">
    <property type="status" value="NOT_ANNOTATED_CDS"/>
    <property type="molecule type" value="Genomic_DNA"/>
</dbReference>
<dbReference type="Pfam" id="PF08205">
    <property type="entry name" value="C2-set_2"/>
    <property type="match status" value="1"/>
</dbReference>
<dbReference type="CDD" id="cd00098">
    <property type="entry name" value="IgC1"/>
    <property type="match status" value="3"/>
</dbReference>
<dbReference type="PANTHER" id="PTHR23411">
    <property type="entry name" value="TAPASIN"/>
    <property type="match status" value="1"/>
</dbReference>
<proteinExistence type="predicted"/>
<feature type="domain" description="Ig-like" evidence="7">
    <location>
        <begin position="136"/>
        <end position="237"/>
    </location>
</feature>
<sequence length="917" mass="102303">IPPPSLSEILIINISLLFSGGLKVHVPPSPLKVLVGDTITLPCQIEGISFIEHSQLSVAWILTTAQEQKYIFVYKKGKPETYREGAGLFPDRLRNGNVSLLLSKVHPNDQGVYSCIVFAFQSDATKNITLQVEAVPKLHLTPDVPNVISGQEKTLSCSVKDFYPKDVSILWLQKRNEEENELLPDSICTGNPVRGADDTYSISSHLRLHPTIQENGMQYICRVSHQTGVTMKNVGLTVTVTIEPPGMIPAVTAIISLLLITGAIATFIYMRFFKKCPPKMTDIFVSTKLVSGEVTQTFNREIVIMTCYVSDFRPKSITIRWYKNDTQNLLHSWSSGNASLDEDSLTSLLMQSNSCSHTVNIQNCEKFDTELNPRCMVRFKRCTSNGEETSKIKTVLIMQHSLELDNAAFICEVQHSALKTPMRKKILITVNSIFKTIGITCEPSCVVVGCSFTLSCKVTGFYPHDLQIFWQKNENYLNTDIKSDPIQGPDGLYSQESKVKLTATPDDQGAEYICFVSHASLHHLLEKRYTLNLQGMPRLSGVVAIPEFPALGESCSLLCKVEDFYPKLVRVTWLRNGEVVKEGVSVPEPTFGPNGLFYLWSRCILTATSIDHGAEYTCVVEHETICSPIKASVILHIKGFPVLSEIEVFPPDPRPNQQTTLSCNISQFYPERLDITWFRNDMVVQNIGQKAIININSQDKNGFCFATSKLLFAPQVEDHGIKWTVSVTNNHLISKVTLELNRKDFPIVAEIVCDLPKPVPGQLITLSCVVTGCEDKEKVAVDWFQSGKKVVQETSSLIVSAESCKAELKLRPVVKDQGSQFSCQVSYKAPDTRITKLYQLSFAVKPPVVFRIVSTPSVPIQGKPQMFQCNLCSFYPETIHISWFRKGQLVHTGVTTDIPVIGEDGLYQTNSKLQLTP</sequence>
<keyword evidence="9" id="KW-1185">Reference proteome</keyword>
<dbReference type="SMART" id="SM00406">
    <property type="entry name" value="IGv"/>
    <property type="match status" value="1"/>
</dbReference>